<evidence type="ECO:0000313" key="1">
    <source>
        <dbReference type="EMBL" id="KEQ02209.1"/>
    </source>
</evidence>
<dbReference type="Proteomes" id="UP000027644">
    <property type="component" value="Unassembled WGS sequence"/>
</dbReference>
<gene>
    <name evidence="1" type="ORF">SASC598J21_000080</name>
</gene>
<proteinExistence type="predicted"/>
<reference evidence="1 2" key="1">
    <citation type="journal article" date="2014" name="PLoS Genet.">
        <title>Hidden diversity in honey bee gut symbionts detected by single-cell genomics.</title>
        <authorList>
            <person name="Engel P."/>
            <person name="Stepanauskas R."/>
            <person name="Moran N."/>
        </authorList>
    </citation>
    <scope>NUCLEOTIDE SEQUENCE [LARGE SCALE GENOMIC DNA]</scope>
    <source>
        <strain evidence="1 2">SCGC AB-598-J21</strain>
    </source>
</reference>
<comment type="caution">
    <text evidence="1">The sequence shown here is derived from an EMBL/GenBank/DDBJ whole genome shotgun (WGS) entry which is preliminary data.</text>
</comment>
<protein>
    <submittedName>
        <fullName evidence="1">Uncharacterized protein</fullName>
    </submittedName>
</protein>
<dbReference type="EMBL" id="AVQL01000009">
    <property type="protein sequence ID" value="KEQ02209.1"/>
    <property type="molecule type" value="Genomic_DNA"/>
</dbReference>
<feature type="non-terminal residue" evidence="1">
    <location>
        <position position="1"/>
    </location>
</feature>
<accession>A0A074W4C3</accession>
<sequence length="38" mass="4425">SDQIGLIYYSEPDLEFELLSVYFFLGLTLPPLKDFLID</sequence>
<dbReference type="AlphaFoldDB" id="A0A074W4C3"/>
<organism evidence="1 2">
    <name type="scientific">Snodgrassella alvi SCGC AB-598-J21</name>
    <dbReference type="NCBI Taxonomy" id="1385367"/>
    <lineage>
        <taxon>Bacteria</taxon>
        <taxon>Pseudomonadati</taxon>
        <taxon>Pseudomonadota</taxon>
        <taxon>Betaproteobacteria</taxon>
        <taxon>Neisseriales</taxon>
        <taxon>Neisseriaceae</taxon>
        <taxon>Snodgrassella</taxon>
    </lineage>
</organism>
<evidence type="ECO:0000313" key="2">
    <source>
        <dbReference type="Proteomes" id="UP000027644"/>
    </source>
</evidence>
<name>A0A074W4C3_9NEIS</name>